<evidence type="ECO:0008006" key="3">
    <source>
        <dbReference type="Google" id="ProtNLM"/>
    </source>
</evidence>
<dbReference type="SUPFAM" id="SSF55729">
    <property type="entry name" value="Acyl-CoA N-acyltransferases (Nat)"/>
    <property type="match status" value="1"/>
</dbReference>
<keyword evidence="2" id="KW-1185">Reference proteome</keyword>
<dbReference type="InterPro" id="IPR016181">
    <property type="entry name" value="Acyl_CoA_acyltransferase"/>
</dbReference>
<organism evidence="1 2">
    <name type="scientific">Anaerocolumna jejuensis DSM 15929</name>
    <dbReference type="NCBI Taxonomy" id="1121322"/>
    <lineage>
        <taxon>Bacteria</taxon>
        <taxon>Bacillati</taxon>
        <taxon>Bacillota</taxon>
        <taxon>Clostridia</taxon>
        <taxon>Lachnospirales</taxon>
        <taxon>Lachnospiraceae</taxon>
        <taxon>Anaerocolumna</taxon>
    </lineage>
</organism>
<sequence length="176" mass="20655">MNPYLECPTSTTKNFTIRLISEDDSEPIFKCYNDKTAVEFMNDDNCDFGFYIDSQEKMSETIGYWLDFYKKQYFIRFSIVDNATGEAVGTIEGFGGETGVLRVDIVSAYEKASYLSEIFIFAKDNFYEIFGNEYLVTKAIPNAIERRQALKNNGWEYINTFRDYQDYYKIKVKFNF</sequence>
<accession>A0A1M6ZN12</accession>
<gene>
    <name evidence="1" type="ORF">SAMN02745136_04634</name>
</gene>
<protein>
    <recommendedName>
        <fullName evidence="3">Protein N-acetyltransferase, RimJ/RimL family</fullName>
    </recommendedName>
</protein>
<dbReference type="OrthoDB" id="359038at2"/>
<dbReference type="EMBL" id="FRAC01000029">
    <property type="protein sequence ID" value="SHL31759.1"/>
    <property type="molecule type" value="Genomic_DNA"/>
</dbReference>
<dbReference type="Gene3D" id="3.40.630.30">
    <property type="match status" value="1"/>
</dbReference>
<evidence type="ECO:0000313" key="2">
    <source>
        <dbReference type="Proteomes" id="UP000184386"/>
    </source>
</evidence>
<name>A0A1M6ZN12_9FIRM</name>
<dbReference type="RefSeq" id="WP_073279400.1">
    <property type="nucleotide sequence ID" value="NZ_FRAC01000029.1"/>
</dbReference>
<evidence type="ECO:0000313" key="1">
    <source>
        <dbReference type="EMBL" id="SHL31759.1"/>
    </source>
</evidence>
<dbReference type="AlphaFoldDB" id="A0A1M6ZN12"/>
<dbReference type="Proteomes" id="UP000184386">
    <property type="component" value="Unassembled WGS sequence"/>
</dbReference>
<reference evidence="1 2" key="1">
    <citation type="submission" date="2016-11" db="EMBL/GenBank/DDBJ databases">
        <authorList>
            <person name="Jaros S."/>
            <person name="Januszkiewicz K."/>
            <person name="Wedrychowicz H."/>
        </authorList>
    </citation>
    <scope>NUCLEOTIDE SEQUENCE [LARGE SCALE GENOMIC DNA]</scope>
    <source>
        <strain evidence="1 2">DSM 15929</strain>
    </source>
</reference>
<proteinExistence type="predicted"/>
<dbReference type="STRING" id="1121322.SAMN02745136_04634"/>